<accession>A0ABX7P6J2</accession>
<protein>
    <submittedName>
        <fullName evidence="1">Uncharacterized protein</fullName>
    </submittedName>
</protein>
<proteinExistence type="predicted"/>
<dbReference type="Proteomes" id="UP000662747">
    <property type="component" value="Chromosome"/>
</dbReference>
<organism evidence="1 2">
    <name type="scientific">Pyxidicoccus parkwayensis</name>
    <dbReference type="NCBI Taxonomy" id="2813578"/>
    <lineage>
        <taxon>Bacteria</taxon>
        <taxon>Pseudomonadati</taxon>
        <taxon>Myxococcota</taxon>
        <taxon>Myxococcia</taxon>
        <taxon>Myxococcales</taxon>
        <taxon>Cystobacterineae</taxon>
        <taxon>Myxococcaceae</taxon>
        <taxon>Pyxidicoccus</taxon>
    </lineage>
</organism>
<dbReference type="RefSeq" id="WP_206727622.1">
    <property type="nucleotide sequence ID" value="NZ_CP071090.1"/>
</dbReference>
<gene>
    <name evidence="1" type="ORF">JY651_14585</name>
</gene>
<reference evidence="1 2" key="1">
    <citation type="submission" date="2021-02" db="EMBL/GenBank/DDBJ databases">
        <title>De Novo genome assembly of isolated myxobacteria.</title>
        <authorList>
            <person name="Stevens D.C."/>
        </authorList>
    </citation>
    <scope>NUCLEOTIDE SEQUENCE [LARGE SCALE GENOMIC DNA]</scope>
    <source>
        <strain evidence="2">SCPEA02</strain>
    </source>
</reference>
<evidence type="ECO:0000313" key="2">
    <source>
        <dbReference type="Proteomes" id="UP000662747"/>
    </source>
</evidence>
<name>A0ABX7P6J2_9BACT</name>
<keyword evidence="2" id="KW-1185">Reference proteome</keyword>
<dbReference type="EMBL" id="CP071090">
    <property type="protein sequence ID" value="QSQ26072.1"/>
    <property type="molecule type" value="Genomic_DNA"/>
</dbReference>
<sequence length="261" mass="28875">MSSFLFAVFIAFQHRIGPMSKRTVGGETPVAAVLAGDDGGTPHIVVSEGGSPETIEELRQALNRKQPTTRAELEADLQRVFPLIVPHEYVKSGMPIAHHPLPEKDLALTWVLLQPTTMRYLTPDEAARFDKEGFPWREKAIENLADAPEGMATHEKKSPDGRLLWMAMMHGDGLGSSRALLAPDWSHTLPEGYWLALPDRSCGMAISKSMKPSELAEVKTMVAAMYERATTPMSGRLYEPEELALPKEWFPRRSESEGGSP</sequence>
<evidence type="ECO:0000313" key="1">
    <source>
        <dbReference type="EMBL" id="QSQ26072.1"/>
    </source>
</evidence>